<keyword evidence="2" id="KW-1185">Reference proteome</keyword>
<proteinExistence type="predicted"/>
<dbReference type="RefSeq" id="WP_166056077.1">
    <property type="nucleotide sequence ID" value="NZ_JAAMPJ010000022.1"/>
</dbReference>
<sequence>MSYLVVFDSKTWHVDADVLRDSLREEWPAVEMQPPTPHIVSEVRDVHWFYRTEDAVVEAYTAKDGTCLYLMGDLDLVVKFAIWYRKLVTADIDVIFCDEGYNFDGVVTLDSTEEDLVEMAR</sequence>
<evidence type="ECO:0000313" key="1">
    <source>
        <dbReference type="EMBL" id="NGY66374.1"/>
    </source>
</evidence>
<protein>
    <submittedName>
        <fullName evidence="1">Uncharacterized protein</fullName>
    </submittedName>
</protein>
<evidence type="ECO:0000313" key="2">
    <source>
        <dbReference type="Proteomes" id="UP000481360"/>
    </source>
</evidence>
<dbReference type="EMBL" id="JAAMPJ010000022">
    <property type="protein sequence ID" value="NGY66374.1"/>
    <property type="molecule type" value="Genomic_DNA"/>
</dbReference>
<gene>
    <name evidence="1" type="ORF">G7043_46550</name>
</gene>
<dbReference type="Proteomes" id="UP000481360">
    <property type="component" value="Unassembled WGS sequence"/>
</dbReference>
<reference evidence="1 2" key="1">
    <citation type="submission" date="2020-03" db="EMBL/GenBank/DDBJ databases">
        <title>Isolation and identification of active actinomycetes.</title>
        <authorList>
            <person name="Sun X."/>
        </authorList>
    </citation>
    <scope>NUCLEOTIDE SEQUENCE [LARGE SCALE GENOMIC DNA]</scope>
    <source>
        <strain evidence="1 2">NEAU-D13</strain>
    </source>
</reference>
<organism evidence="1 2">
    <name type="scientific">Lentzea alba</name>
    <dbReference type="NCBI Taxonomy" id="2714351"/>
    <lineage>
        <taxon>Bacteria</taxon>
        <taxon>Bacillati</taxon>
        <taxon>Actinomycetota</taxon>
        <taxon>Actinomycetes</taxon>
        <taxon>Pseudonocardiales</taxon>
        <taxon>Pseudonocardiaceae</taxon>
        <taxon>Lentzea</taxon>
    </lineage>
</organism>
<dbReference type="AlphaFoldDB" id="A0A7C9VWC1"/>
<name>A0A7C9VWC1_9PSEU</name>
<comment type="caution">
    <text evidence="1">The sequence shown here is derived from an EMBL/GenBank/DDBJ whole genome shotgun (WGS) entry which is preliminary data.</text>
</comment>
<accession>A0A7C9VWC1</accession>